<name>A0ABM5RML9_9GAMM</name>
<dbReference type="EMBL" id="CP009454">
    <property type="protein sequence ID" value="AIR87100.1"/>
    <property type="molecule type" value="Genomic_DNA"/>
</dbReference>
<keyword evidence="3" id="KW-1185">Reference proteome</keyword>
<evidence type="ECO:0008006" key="4">
    <source>
        <dbReference type="Google" id="ProtNLM"/>
    </source>
</evidence>
<reference evidence="2 3" key="1">
    <citation type="submission" date="2014-09" db="EMBL/GenBank/DDBJ databases">
        <authorList>
            <person name="Chan K.-G."/>
        </authorList>
    </citation>
    <scope>NUCLEOTIDE SEQUENCE [LARGE SCALE GENOMIC DNA]</scope>
    <source>
        <strain evidence="2 3">ND04</strain>
    </source>
</reference>
<organism evidence="2 3">
    <name type="scientific">Pantoea rwandensis</name>
    <dbReference type="NCBI Taxonomy" id="1076550"/>
    <lineage>
        <taxon>Bacteria</taxon>
        <taxon>Pseudomonadati</taxon>
        <taxon>Pseudomonadota</taxon>
        <taxon>Gammaproteobacteria</taxon>
        <taxon>Enterobacterales</taxon>
        <taxon>Erwiniaceae</taxon>
        <taxon>Pantoea</taxon>
    </lineage>
</organism>
<keyword evidence="1" id="KW-0732">Signal</keyword>
<evidence type="ECO:0000313" key="3">
    <source>
        <dbReference type="Proteomes" id="UP000029495"/>
    </source>
</evidence>
<dbReference type="Proteomes" id="UP000029495">
    <property type="component" value="Chromosome"/>
</dbReference>
<feature type="signal peptide" evidence="1">
    <location>
        <begin position="1"/>
        <end position="17"/>
    </location>
</feature>
<protein>
    <recommendedName>
        <fullName evidence="4">Secreted protein</fullName>
    </recommendedName>
</protein>
<accession>A0ABM5RML9</accession>
<dbReference type="RefSeq" id="WP_038648425.1">
    <property type="nucleotide sequence ID" value="NZ_CP009454.1"/>
</dbReference>
<proteinExistence type="predicted"/>
<evidence type="ECO:0000313" key="2">
    <source>
        <dbReference type="EMBL" id="AIR87100.1"/>
    </source>
</evidence>
<sequence>MRWLIMLALVISGSVLADSQCGPFKLGTSDANDGWARINGVKPESQKFTFLKANGDYENVKMQWMVQRSDAPGWFGMDYIKRNGKAVLNVEAIRGNMDQPRVLGSFDCVKLIN</sequence>
<gene>
    <name evidence="2" type="ORF">LH22_17150</name>
</gene>
<feature type="chain" id="PRO_5047359007" description="Secreted protein" evidence="1">
    <location>
        <begin position="18"/>
        <end position="113"/>
    </location>
</feature>
<evidence type="ECO:0000256" key="1">
    <source>
        <dbReference type="SAM" id="SignalP"/>
    </source>
</evidence>